<evidence type="ECO:0000256" key="1">
    <source>
        <dbReference type="ARBA" id="ARBA00004123"/>
    </source>
</evidence>
<accession>A0A921UQ44</accession>
<evidence type="ECO:0000256" key="5">
    <source>
        <dbReference type="ARBA" id="ARBA00023242"/>
    </source>
</evidence>
<evidence type="ECO:0000256" key="2">
    <source>
        <dbReference type="ARBA" id="ARBA00023015"/>
    </source>
</evidence>
<evidence type="ECO:0000313" key="8">
    <source>
        <dbReference type="EMBL" id="KAG0537596.1"/>
    </source>
</evidence>
<protein>
    <recommendedName>
        <fullName evidence="7">TCP domain-containing protein</fullName>
    </recommendedName>
</protein>
<dbReference type="PANTHER" id="PTHR31072:SF170">
    <property type="entry name" value="TRANSCRIPTION FACTOR TCP15-RELATED"/>
    <property type="match status" value="1"/>
</dbReference>
<evidence type="ECO:0000256" key="3">
    <source>
        <dbReference type="ARBA" id="ARBA00023125"/>
    </source>
</evidence>
<dbReference type="GO" id="GO:0003677">
    <property type="term" value="F:DNA binding"/>
    <property type="evidence" value="ECO:0007669"/>
    <property type="project" value="UniProtKB-KW"/>
</dbReference>
<evidence type="ECO:0000259" key="7">
    <source>
        <dbReference type="PROSITE" id="PS51369"/>
    </source>
</evidence>
<comment type="subcellular location">
    <subcellularLocation>
        <location evidence="1">Nucleus</location>
    </subcellularLocation>
</comment>
<dbReference type="Proteomes" id="UP000807115">
    <property type="component" value="Chromosome 3"/>
</dbReference>
<evidence type="ECO:0000256" key="4">
    <source>
        <dbReference type="ARBA" id="ARBA00023163"/>
    </source>
</evidence>
<proteinExistence type="predicted"/>
<comment type="caution">
    <text evidence="8">The sequence shown here is derived from an EMBL/GenBank/DDBJ whole genome shotgun (WGS) entry which is preliminary data.</text>
</comment>
<evidence type="ECO:0000256" key="6">
    <source>
        <dbReference type="SAM" id="MobiDB-lite"/>
    </source>
</evidence>
<dbReference type="PROSITE" id="PS51369">
    <property type="entry name" value="TCP"/>
    <property type="match status" value="1"/>
</dbReference>
<dbReference type="GO" id="GO:0003700">
    <property type="term" value="F:DNA-binding transcription factor activity"/>
    <property type="evidence" value="ECO:0007669"/>
    <property type="project" value="InterPro"/>
</dbReference>
<dbReference type="InterPro" id="IPR017887">
    <property type="entry name" value="TF_TCP_subgr"/>
</dbReference>
<feature type="compositionally biased region" description="Basic and acidic residues" evidence="6">
    <location>
        <begin position="1"/>
        <end position="17"/>
    </location>
</feature>
<feature type="compositionally biased region" description="Basic and acidic residues" evidence="6">
    <location>
        <begin position="55"/>
        <end position="67"/>
    </location>
</feature>
<feature type="compositionally biased region" description="Low complexity" evidence="6">
    <location>
        <begin position="18"/>
        <end position="36"/>
    </location>
</feature>
<reference evidence="8" key="2">
    <citation type="submission" date="2020-10" db="EMBL/GenBank/DDBJ databases">
        <authorList>
            <person name="Cooper E.A."/>
            <person name="Brenton Z.W."/>
            <person name="Flinn B.S."/>
            <person name="Jenkins J."/>
            <person name="Shu S."/>
            <person name="Flowers D."/>
            <person name="Luo F."/>
            <person name="Wang Y."/>
            <person name="Xia P."/>
            <person name="Barry K."/>
            <person name="Daum C."/>
            <person name="Lipzen A."/>
            <person name="Yoshinaga Y."/>
            <person name="Schmutz J."/>
            <person name="Saski C."/>
            <person name="Vermerris W."/>
            <person name="Kresovich S."/>
        </authorList>
    </citation>
    <scope>NUCLEOTIDE SEQUENCE</scope>
</reference>
<name>A0A921UQ44_SORBI</name>
<dbReference type="GO" id="GO:0005634">
    <property type="term" value="C:nucleus"/>
    <property type="evidence" value="ECO:0007669"/>
    <property type="project" value="UniProtKB-SubCell"/>
</dbReference>
<gene>
    <name evidence="8" type="ORF">BDA96_03G162100</name>
</gene>
<keyword evidence="3" id="KW-0238">DNA-binding</keyword>
<dbReference type="PANTHER" id="PTHR31072">
    <property type="entry name" value="TRANSCRIPTION FACTOR TCP4-RELATED"/>
    <property type="match status" value="1"/>
</dbReference>
<evidence type="ECO:0000313" key="9">
    <source>
        <dbReference type="Proteomes" id="UP000807115"/>
    </source>
</evidence>
<dbReference type="AlphaFoldDB" id="A0A921UQ44"/>
<dbReference type="InterPro" id="IPR005333">
    <property type="entry name" value="Transcription_factor_TCP"/>
</dbReference>
<dbReference type="Pfam" id="PF03634">
    <property type="entry name" value="TCP"/>
    <property type="match status" value="1"/>
</dbReference>
<keyword evidence="2" id="KW-0805">Transcription regulation</keyword>
<sequence length="160" mass="17466">MEKKNSSEVSQQKKEPKLGSGQHQQQQHGGTEQQLQVVAQPGELRKQTLAPKRSSNKDRHTKVDGRGRRILMPAQCAARIFHLARGLGQSDGETVQWLLQKAEPAIDAATDTDTMHPVHAFAVHYILSAPHIAASVVDPGSSDLHCIPVRAVVLLHGEVL</sequence>
<organism evidence="8 9">
    <name type="scientific">Sorghum bicolor</name>
    <name type="common">Sorghum</name>
    <name type="synonym">Sorghum vulgare</name>
    <dbReference type="NCBI Taxonomy" id="4558"/>
    <lineage>
        <taxon>Eukaryota</taxon>
        <taxon>Viridiplantae</taxon>
        <taxon>Streptophyta</taxon>
        <taxon>Embryophyta</taxon>
        <taxon>Tracheophyta</taxon>
        <taxon>Spermatophyta</taxon>
        <taxon>Magnoliopsida</taxon>
        <taxon>Liliopsida</taxon>
        <taxon>Poales</taxon>
        <taxon>Poaceae</taxon>
        <taxon>PACMAD clade</taxon>
        <taxon>Panicoideae</taxon>
        <taxon>Andropogonodae</taxon>
        <taxon>Andropogoneae</taxon>
        <taxon>Sorghinae</taxon>
        <taxon>Sorghum</taxon>
    </lineage>
</organism>
<feature type="domain" description="TCP" evidence="7">
    <location>
        <begin position="56"/>
        <end position="109"/>
    </location>
</feature>
<reference evidence="8" key="1">
    <citation type="journal article" date="2019" name="BMC Genomics">
        <title>A new reference genome for Sorghum bicolor reveals high levels of sequence similarity between sweet and grain genotypes: implications for the genetics of sugar metabolism.</title>
        <authorList>
            <person name="Cooper E.A."/>
            <person name="Brenton Z.W."/>
            <person name="Flinn B.S."/>
            <person name="Jenkins J."/>
            <person name="Shu S."/>
            <person name="Flowers D."/>
            <person name="Luo F."/>
            <person name="Wang Y."/>
            <person name="Xia P."/>
            <person name="Barry K."/>
            <person name="Daum C."/>
            <person name="Lipzen A."/>
            <person name="Yoshinaga Y."/>
            <person name="Schmutz J."/>
            <person name="Saski C."/>
            <person name="Vermerris W."/>
            <person name="Kresovich S."/>
        </authorList>
    </citation>
    <scope>NUCLEOTIDE SEQUENCE</scope>
</reference>
<feature type="region of interest" description="Disordered" evidence="6">
    <location>
        <begin position="1"/>
        <end position="68"/>
    </location>
</feature>
<keyword evidence="4" id="KW-0804">Transcription</keyword>
<dbReference type="EMBL" id="CM027682">
    <property type="protein sequence ID" value="KAG0537596.1"/>
    <property type="molecule type" value="Genomic_DNA"/>
</dbReference>
<keyword evidence="5" id="KW-0539">Nucleus</keyword>